<dbReference type="AlphaFoldDB" id="A0A5S9M5N8"/>
<dbReference type="Gene3D" id="1.10.490.10">
    <property type="entry name" value="Globins"/>
    <property type="match status" value="1"/>
</dbReference>
<dbReference type="EMBL" id="AP021906">
    <property type="protein sequence ID" value="BBP88128.1"/>
    <property type="molecule type" value="Genomic_DNA"/>
</dbReference>
<dbReference type="SUPFAM" id="SSF46458">
    <property type="entry name" value="Globin-like"/>
    <property type="match status" value="1"/>
</dbReference>
<dbReference type="Proteomes" id="UP000464658">
    <property type="component" value="Chromosome"/>
</dbReference>
<accession>A0A5S9M5N8</accession>
<dbReference type="InterPro" id="IPR009050">
    <property type="entry name" value="Globin-like_sf"/>
</dbReference>
<dbReference type="InterPro" id="IPR012292">
    <property type="entry name" value="Globin/Proto"/>
</dbReference>
<evidence type="ECO:0000313" key="1">
    <source>
        <dbReference type="EMBL" id="BBP88128.1"/>
    </source>
</evidence>
<organism evidence="1 2">
    <name type="scientific">Bacillus safensis</name>
    <dbReference type="NCBI Taxonomy" id="561879"/>
    <lineage>
        <taxon>Bacteria</taxon>
        <taxon>Bacillati</taxon>
        <taxon>Bacillota</taxon>
        <taxon>Bacilli</taxon>
        <taxon>Bacillales</taxon>
        <taxon>Bacillaceae</taxon>
        <taxon>Bacillus</taxon>
    </lineage>
</organism>
<proteinExistence type="predicted"/>
<reference evidence="1 2" key="1">
    <citation type="submission" date="2019-12" db="EMBL/GenBank/DDBJ databases">
        <title>Full genome sequence of a Bacillus safensis strain isolated from commercially available natto in Indonesia.</title>
        <authorList>
            <person name="Yoshida M."/>
            <person name="Uomi M."/>
            <person name="Waturangi D."/>
            <person name="Ekaputri J.J."/>
            <person name="Setiamarga D.H.E."/>
        </authorList>
    </citation>
    <scope>NUCLEOTIDE SEQUENCE [LARGE SCALE GENOMIC DNA]</scope>
    <source>
        <strain evidence="1 2">IDN1</strain>
    </source>
</reference>
<dbReference type="GO" id="GO:0020037">
    <property type="term" value="F:heme binding"/>
    <property type="evidence" value="ECO:0007669"/>
    <property type="project" value="InterPro"/>
</dbReference>
<protein>
    <submittedName>
        <fullName evidence="1">Uncharacterized protein</fullName>
    </submittedName>
</protein>
<name>A0A5S9M5N8_BACIA</name>
<evidence type="ECO:0000313" key="2">
    <source>
        <dbReference type="Proteomes" id="UP000464658"/>
    </source>
</evidence>
<sequence>MLRHYIKLHCTFRLEELLPAVKQIAHKHVSVMVKKEQYPIVGYHLIEAMKKMCLA</sequence>
<gene>
    <name evidence="1" type="ORF">BsIDN1_17460</name>
</gene>
<dbReference type="GO" id="GO:0019825">
    <property type="term" value="F:oxygen binding"/>
    <property type="evidence" value="ECO:0007669"/>
    <property type="project" value="InterPro"/>
</dbReference>